<dbReference type="STRING" id="240427.AYR62_14255"/>
<dbReference type="InterPro" id="IPR000835">
    <property type="entry name" value="HTH_MarR-typ"/>
</dbReference>
<evidence type="ECO:0000313" key="2">
    <source>
        <dbReference type="EMBL" id="ANZ66601.1"/>
    </source>
</evidence>
<keyword evidence="3" id="KW-1185">Reference proteome</keyword>
<name>A0A1B2IX42_9LACO</name>
<dbReference type="OrthoDB" id="9799368at2"/>
<dbReference type="PANTHER" id="PTHR33164">
    <property type="entry name" value="TRANSCRIPTIONAL REGULATOR, MARR FAMILY"/>
    <property type="match status" value="1"/>
</dbReference>
<dbReference type="PANTHER" id="PTHR33164:SF44">
    <property type="entry name" value="TRANSCRIPTIONAL REGULATORY PROTEIN"/>
    <property type="match status" value="1"/>
</dbReference>
<evidence type="ECO:0000313" key="3">
    <source>
        <dbReference type="Proteomes" id="UP000093267"/>
    </source>
</evidence>
<dbReference type="AlphaFoldDB" id="A0A1B2IX42"/>
<sequence>MANNDQNNIVSLDIMMMEFQRAYLFQRKFIRAYANAPKAKYDITFDEYLIMHDIAMATTDMASSDLAERHQVSKPAMTRLLKGLVAKQLIIETEGTDKRQKIWQLTPKGQEVDRAVTADERVNVKTWQDRVGTRRIQEFFSFLDEFQDAISDTHGYFPVEGGSITKSKEQHTDD</sequence>
<dbReference type="Proteomes" id="UP000093267">
    <property type="component" value="Chromosome"/>
</dbReference>
<reference evidence="2 3" key="1">
    <citation type="submission" date="2016-03" db="EMBL/GenBank/DDBJ databases">
        <title>Pediococcus and Lactobacillus from brewery environment - whole genome sequencing and assembly.</title>
        <authorList>
            <person name="Behr J."/>
            <person name="Geissler A.J."/>
            <person name="Vogel R.F."/>
        </authorList>
    </citation>
    <scope>NUCLEOTIDE SEQUENCE [LARGE SCALE GENOMIC DNA]</scope>
    <source>
        <strain evidence="2 3">TMW 1.1995</strain>
    </source>
</reference>
<dbReference type="Pfam" id="PF12802">
    <property type="entry name" value="MarR_2"/>
    <property type="match status" value="1"/>
</dbReference>
<dbReference type="InterPro" id="IPR036388">
    <property type="entry name" value="WH-like_DNA-bd_sf"/>
</dbReference>
<dbReference type="SMART" id="SM00347">
    <property type="entry name" value="HTH_MARR"/>
    <property type="match status" value="1"/>
</dbReference>
<dbReference type="RefSeq" id="WP_054709346.1">
    <property type="nucleotide sequence ID" value="NZ_CP014912.1"/>
</dbReference>
<protein>
    <recommendedName>
        <fullName evidence="1">HTH marR-type domain-containing protein</fullName>
    </recommendedName>
</protein>
<accession>A0A1B2IX42</accession>
<gene>
    <name evidence="2" type="ORF">AYR63_05250</name>
</gene>
<dbReference type="GO" id="GO:0003700">
    <property type="term" value="F:DNA-binding transcription factor activity"/>
    <property type="evidence" value="ECO:0007669"/>
    <property type="project" value="InterPro"/>
</dbReference>
<dbReference type="InterPro" id="IPR036390">
    <property type="entry name" value="WH_DNA-bd_sf"/>
</dbReference>
<dbReference type="Gene3D" id="1.10.10.10">
    <property type="entry name" value="Winged helix-like DNA-binding domain superfamily/Winged helix DNA-binding domain"/>
    <property type="match status" value="1"/>
</dbReference>
<dbReference type="GO" id="GO:0006950">
    <property type="term" value="P:response to stress"/>
    <property type="evidence" value="ECO:0007669"/>
    <property type="project" value="TreeGrafter"/>
</dbReference>
<evidence type="ECO:0000259" key="1">
    <source>
        <dbReference type="SMART" id="SM00347"/>
    </source>
</evidence>
<proteinExistence type="predicted"/>
<dbReference type="KEGG" id="lpd:AYR62_14255"/>
<organism evidence="2 3">
    <name type="scientific">Secundilactobacillus paracollinoides</name>
    <dbReference type="NCBI Taxonomy" id="240427"/>
    <lineage>
        <taxon>Bacteria</taxon>
        <taxon>Bacillati</taxon>
        <taxon>Bacillota</taxon>
        <taxon>Bacilli</taxon>
        <taxon>Lactobacillales</taxon>
        <taxon>Lactobacillaceae</taxon>
        <taxon>Secundilactobacillus</taxon>
    </lineage>
</organism>
<feature type="domain" description="HTH marR-type" evidence="1">
    <location>
        <begin position="36"/>
        <end position="148"/>
    </location>
</feature>
<dbReference type="EMBL" id="CP014924">
    <property type="protein sequence ID" value="ANZ66601.1"/>
    <property type="molecule type" value="Genomic_DNA"/>
</dbReference>
<dbReference type="SUPFAM" id="SSF46785">
    <property type="entry name" value="Winged helix' DNA-binding domain"/>
    <property type="match status" value="1"/>
</dbReference>
<dbReference type="InterPro" id="IPR039422">
    <property type="entry name" value="MarR/SlyA-like"/>
</dbReference>